<dbReference type="PROSITE" id="PS01186">
    <property type="entry name" value="EGF_2"/>
    <property type="match status" value="1"/>
</dbReference>
<dbReference type="OrthoDB" id="5946350at2759"/>
<dbReference type="Gene3D" id="3.50.4.10">
    <property type="entry name" value="Hepatocyte Growth Factor"/>
    <property type="match status" value="1"/>
</dbReference>
<dbReference type="PANTHER" id="PTHR16146">
    <property type="entry name" value="INTELECTIN"/>
    <property type="match status" value="1"/>
</dbReference>
<evidence type="ECO:0000313" key="7">
    <source>
        <dbReference type="Proteomes" id="UP000515163"/>
    </source>
</evidence>
<dbReference type="NCBIfam" id="NF040941">
    <property type="entry name" value="GGGWT_bact"/>
    <property type="match status" value="1"/>
</dbReference>
<feature type="domain" description="Fibrinogen C-terminal" evidence="6">
    <location>
        <begin position="144"/>
        <end position="197"/>
    </location>
</feature>
<name>A0A6P8IDN7_ACTTE</name>
<dbReference type="InterPro" id="IPR036056">
    <property type="entry name" value="Fibrinogen-like_C"/>
</dbReference>
<feature type="disulfide bond" evidence="3">
    <location>
        <begin position="126"/>
        <end position="135"/>
    </location>
</feature>
<dbReference type="PROSITE" id="PS51406">
    <property type="entry name" value="FIBRINOGEN_C_2"/>
    <property type="match status" value="1"/>
</dbReference>
<dbReference type="AlphaFoldDB" id="A0A6P8IDN7"/>
<feature type="domain" description="EGF-like" evidence="4">
    <location>
        <begin position="98"/>
        <end position="136"/>
    </location>
</feature>
<dbReference type="PROSITE" id="PS50948">
    <property type="entry name" value="PAN"/>
    <property type="match status" value="1"/>
</dbReference>
<reference evidence="8" key="1">
    <citation type="submission" date="2025-08" db="UniProtKB">
        <authorList>
            <consortium name="RefSeq"/>
        </authorList>
    </citation>
    <scope>IDENTIFICATION</scope>
    <source>
        <tissue evidence="8">Tentacle</tissue>
    </source>
</reference>
<feature type="domain" description="Apple" evidence="5">
    <location>
        <begin position="14"/>
        <end position="96"/>
    </location>
</feature>
<sequence>MLLTCAIASCGAICKKMAIFDKSKGRALRGQVISSHDVTSRFDCAFKCLETSGCKSYNYQETGSPLHVCELSNHTKTSASSDYVIKPGFSYYDAEQFVLPMCASSPCQNGGTCGIDECTDSYECLCKPGYIGQYCETWFGLNGSSSSYPGHSCQNIKWTGQDTGDGRYCINPGNTGTPFTVYCDMTTDGGGWTQIKNLTLKGPPSSGFAVYTNYRQISNLSTYEFVSQPALLQLKQEMGFKQLRYYCRKASVGRVFHIMTAKNDSGYDVVRYMIVNASSPATACNSFIRLADDQSMLAANCAKWGFQNEGTNYDTWGHSSFTGPWRPYKYVAFWSGTHVNSFIDGDEKCDDNVSGGQAGDTWKMFVR</sequence>
<dbReference type="InParanoid" id="A0A6P8IDN7"/>
<organism evidence="7 8">
    <name type="scientific">Actinia tenebrosa</name>
    <name type="common">Australian red waratah sea anemone</name>
    <dbReference type="NCBI Taxonomy" id="6105"/>
    <lineage>
        <taxon>Eukaryota</taxon>
        <taxon>Metazoa</taxon>
        <taxon>Cnidaria</taxon>
        <taxon>Anthozoa</taxon>
        <taxon>Hexacorallia</taxon>
        <taxon>Actiniaria</taxon>
        <taxon>Actiniidae</taxon>
        <taxon>Actinia</taxon>
    </lineage>
</organism>
<protein>
    <submittedName>
        <fullName evidence="8">Uncharacterized protein LOC116299869</fullName>
    </submittedName>
</protein>
<dbReference type="PROSITE" id="PS00022">
    <property type="entry name" value="EGF_1"/>
    <property type="match status" value="1"/>
</dbReference>
<dbReference type="PANTHER" id="PTHR16146:SF46">
    <property type="entry name" value="INTELECTIN-1A-RELATED"/>
    <property type="match status" value="1"/>
</dbReference>
<comment type="similarity">
    <text evidence="1">Belongs to the EGF domain peptide family.</text>
</comment>
<dbReference type="GO" id="GO:0070492">
    <property type="term" value="F:oligosaccharide binding"/>
    <property type="evidence" value="ECO:0007669"/>
    <property type="project" value="TreeGrafter"/>
</dbReference>
<dbReference type="GeneID" id="116299869"/>
<evidence type="ECO:0000259" key="6">
    <source>
        <dbReference type="PROSITE" id="PS51406"/>
    </source>
</evidence>
<evidence type="ECO:0000256" key="1">
    <source>
        <dbReference type="ARBA" id="ARBA00006373"/>
    </source>
</evidence>
<dbReference type="KEGG" id="aten:116299869"/>
<keyword evidence="7" id="KW-1185">Reference proteome</keyword>
<dbReference type="Proteomes" id="UP000515163">
    <property type="component" value="Unplaced"/>
</dbReference>
<dbReference type="Gene3D" id="2.60.120.1000">
    <property type="match status" value="1"/>
</dbReference>
<dbReference type="Pfam" id="PF00024">
    <property type="entry name" value="PAN_1"/>
    <property type="match status" value="1"/>
</dbReference>
<evidence type="ECO:0000259" key="5">
    <source>
        <dbReference type="PROSITE" id="PS50948"/>
    </source>
</evidence>
<accession>A0A6P8IDN7</accession>
<dbReference type="InterPro" id="IPR000742">
    <property type="entry name" value="EGF"/>
</dbReference>
<comment type="caution">
    <text evidence="3">Lacks conserved residue(s) required for the propagation of feature annotation.</text>
</comment>
<dbReference type="Pfam" id="PF00147">
    <property type="entry name" value="Fibrinogen_C"/>
    <property type="match status" value="1"/>
</dbReference>
<evidence type="ECO:0000256" key="3">
    <source>
        <dbReference type="PROSITE-ProRule" id="PRU00076"/>
    </source>
</evidence>
<dbReference type="Pfam" id="PF00008">
    <property type="entry name" value="EGF"/>
    <property type="match status" value="1"/>
</dbReference>
<dbReference type="RefSeq" id="XP_031564447.1">
    <property type="nucleotide sequence ID" value="XM_031708587.1"/>
</dbReference>
<dbReference type="SMART" id="SM00181">
    <property type="entry name" value="EGF"/>
    <property type="match status" value="1"/>
</dbReference>
<dbReference type="GO" id="GO:0005615">
    <property type="term" value="C:extracellular space"/>
    <property type="evidence" value="ECO:0007669"/>
    <property type="project" value="TreeGrafter"/>
</dbReference>
<dbReference type="PROSITE" id="PS50026">
    <property type="entry name" value="EGF_3"/>
    <property type="match status" value="1"/>
</dbReference>
<evidence type="ECO:0000313" key="8">
    <source>
        <dbReference type="RefSeq" id="XP_031564447.1"/>
    </source>
</evidence>
<dbReference type="SUPFAM" id="SSF56496">
    <property type="entry name" value="Fibrinogen C-terminal domain-like"/>
    <property type="match status" value="1"/>
</dbReference>
<dbReference type="InterPro" id="IPR003609">
    <property type="entry name" value="Pan_app"/>
</dbReference>
<gene>
    <name evidence="8" type="primary">LOC116299869</name>
</gene>
<dbReference type="SUPFAM" id="SSF57414">
    <property type="entry name" value="Hairpin loop containing domain-like"/>
    <property type="match status" value="1"/>
</dbReference>
<evidence type="ECO:0000259" key="4">
    <source>
        <dbReference type="PROSITE" id="PS50026"/>
    </source>
</evidence>
<dbReference type="Gene3D" id="2.10.25.10">
    <property type="entry name" value="Laminin"/>
    <property type="match status" value="1"/>
</dbReference>
<evidence type="ECO:0000256" key="2">
    <source>
        <dbReference type="ARBA" id="ARBA00023157"/>
    </source>
</evidence>
<proteinExistence type="inferred from homology"/>
<dbReference type="InterPro" id="IPR002181">
    <property type="entry name" value="Fibrinogen_a/b/g_C_dom"/>
</dbReference>
<keyword evidence="3" id="KW-0245">EGF-like domain</keyword>
<dbReference type="SUPFAM" id="SSF57196">
    <property type="entry name" value="EGF/Laminin"/>
    <property type="match status" value="1"/>
</dbReference>
<keyword evidence="2 3" id="KW-1015">Disulfide bond</keyword>
<dbReference type="CDD" id="cd00054">
    <property type="entry name" value="EGF_CA"/>
    <property type="match status" value="1"/>
</dbReference>
<feature type="disulfide bond" evidence="3">
    <location>
        <begin position="107"/>
        <end position="124"/>
    </location>
</feature>